<comment type="caution">
    <text evidence="3">Lacks conserved residue(s) required for the propagation of feature annotation.</text>
</comment>
<dbReference type="Pfam" id="PF03514">
    <property type="entry name" value="GRAS"/>
    <property type="match status" value="1"/>
</dbReference>
<accession>A0A6V7PNL7</accession>
<evidence type="ECO:0000256" key="5">
    <source>
        <dbReference type="SAM" id="SignalP"/>
    </source>
</evidence>
<gene>
    <name evidence="6" type="ORF">CB5_LOCUS15650</name>
</gene>
<dbReference type="PROSITE" id="PS50985">
    <property type="entry name" value="GRAS"/>
    <property type="match status" value="1"/>
</dbReference>
<evidence type="ECO:0000256" key="2">
    <source>
        <dbReference type="ARBA" id="ARBA00023163"/>
    </source>
</evidence>
<protein>
    <submittedName>
        <fullName evidence="6">Uncharacterized protein</fullName>
    </submittedName>
</protein>
<keyword evidence="2" id="KW-0804">Transcription</keyword>
<dbReference type="InterPro" id="IPR005202">
    <property type="entry name" value="TF_GRAS"/>
</dbReference>
<reference evidence="6" key="1">
    <citation type="submission" date="2020-07" db="EMBL/GenBank/DDBJ databases">
        <authorList>
            <person name="Lin J."/>
        </authorList>
    </citation>
    <scope>NUCLEOTIDE SEQUENCE</scope>
</reference>
<comment type="similarity">
    <text evidence="3">Belongs to the GRAS family.</text>
</comment>
<dbReference type="EMBL" id="LR862150">
    <property type="protein sequence ID" value="CAD1832439.1"/>
    <property type="molecule type" value="Genomic_DNA"/>
</dbReference>
<keyword evidence="1" id="KW-0805">Transcription regulation</keyword>
<evidence type="ECO:0000256" key="3">
    <source>
        <dbReference type="PROSITE-ProRule" id="PRU01191"/>
    </source>
</evidence>
<evidence type="ECO:0000256" key="4">
    <source>
        <dbReference type="SAM" id="MobiDB-lite"/>
    </source>
</evidence>
<feature type="region of interest" description="Disordered" evidence="4">
    <location>
        <begin position="71"/>
        <end position="94"/>
    </location>
</feature>
<sequence length="210" mass="21926">MDTLFRFLLLLLLQAIPRLQPPESVHYYRCDDYCDYCDYGLGAGAVDVVDGAPALRPAEFSSLPPDLNLDFSSPTTSASGGGGGGGGGGGEVGGAAADGVRAGGAARDSGRVQQLMWMLNELSSAYGDPEQKIAAYFLQGLFARLTSSGPRTLRTLSSAADRAASFESTRRTALRFQELSPWSSFGHVAANGAILEAFLEGARSGCTSST</sequence>
<dbReference type="PANTHER" id="PTHR31636">
    <property type="entry name" value="OSJNBA0084A10.13 PROTEIN-RELATED"/>
    <property type="match status" value="1"/>
</dbReference>
<evidence type="ECO:0000256" key="1">
    <source>
        <dbReference type="ARBA" id="ARBA00023015"/>
    </source>
</evidence>
<organism evidence="6">
    <name type="scientific">Ananas comosus var. bracteatus</name>
    <name type="common">red pineapple</name>
    <dbReference type="NCBI Taxonomy" id="296719"/>
    <lineage>
        <taxon>Eukaryota</taxon>
        <taxon>Viridiplantae</taxon>
        <taxon>Streptophyta</taxon>
        <taxon>Embryophyta</taxon>
        <taxon>Tracheophyta</taxon>
        <taxon>Spermatophyta</taxon>
        <taxon>Magnoliopsida</taxon>
        <taxon>Liliopsida</taxon>
        <taxon>Poales</taxon>
        <taxon>Bromeliaceae</taxon>
        <taxon>Bromelioideae</taxon>
        <taxon>Ananas</taxon>
    </lineage>
</organism>
<dbReference type="AlphaFoldDB" id="A0A6V7PNL7"/>
<evidence type="ECO:0000313" key="6">
    <source>
        <dbReference type="EMBL" id="CAD1832439.1"/>
    </source>
</evidence>
<proteinExistence type="inferred from homology"/>
<keyword evidence="5" id="KW-0732">Signal</keyword>
<feature type="chain" id="PRO_5028018505" evidence="5">
    <location>
        <begin position="22"/>
        <end position="210"/>
    </location>
</feature>
<feature type="signal peptide" evidence="5">
    <location>
        <begin position="1"/>
        <end position="21"/>
    </location>
</feature>
<feature type="compositionally biased region" description="Gly residues" evidence="4">
    <location>
        <begin position="79"/>
        <end position="93"/>
    </location>
</feature>
<name>A0A6V7PNL7_ANACO</name>